<dbReference type="PIRSF" id="PIRSF000114">
    <property type="entry name" value="Glycerol-3-P_dh"/>
    <property type="match status" value="1"/>
</dbReference>
<keyword evidence="5 13" id="KW-0520">NAD</keyword>
<dbReference type="NCBIfam" id="NF000940">
    <property type="entry name" value="PRK00094.1-2"/>
    <property type="match status" value="1"/>
</dbReference>
<dbReference type="FunFam" id="3.40.50.720:FF:000019">
    <property type="entry name" value="Glycerol-3-phosphate dehydrogenase [NAD(P)+]"/>
    <property type="match status" value="1"/>
</dbReference>
<keyword evidence="13" id="KW-0963">Cytoplasm</keyword>
<feature type="binding site" evidence="13">
    <location>
        <position position="138"/>
    </location>
    <ligand>
        <name>sn-glycerol 3-phosphate</name>
        <dbReference type="ChEBI" id="CHEBI:57597"/>
    </ligand>
</feature>
<proteinExistence type="inferred from homology"/>
<comment type="pathway">
    <text evidence="13">Membrane lipid metabolism; glycerophospholipid metabolism.</text>
</comment>
<organism evidence="20">
    <name type="scientific">Caldithrix abyssi</name>
    <dbReference type="NCBI Taxonomy" id="187145"/>
    <lineage>
        <taxon>Bacteria</taxon>
        <taxon>Pseudomonadati</taxon>
        <taxon>Calditrichota</taxon>
        <taxon>Calditrichia</taxon>
        <taxon>Calditrichales</taxon>
        <taxon>Calditrichaceae</taxon>
        <taxon>Caldithrix</taxon>
    </lineage>
</organism>
<evidence type="ECO:0000256" key="8">
    <source>
        <dbReference type="ARBA" id="ARBA00023264"/>
    </source>
</evidence>
<sequence length="337" mass="36618">MKVAMIGSGSWGTALALVLNENKHEVVCWTKDETVVNTVRETGENSRYLPGIPLPDTLTFTTSLDACMDGADMVINAVPSQVSRSVIAKIPKKYITRGQIWVSVSKGIENNTYKRVSEVIAEAGTIDPRYIVALSGPSHAEEVARRIPTAIVSASASLEAAQKVQEAFMTPYFRVYANDDVIGVELGGALKNIIALAAGICDGAGFGDNTKAALITRGLVEMNRLGKKMGARSDTFAGLSGMGDLIVTCMSKHSRNRHVGEQIGRGRSLQEILDEMVMVAEGVKTTLSAYELSQKYQVEMPITEQIYLTLFENKPPHDAMVDLMTRESKVEDWGKSQ</sequence>
<comment type="catalytic activity">
    <reaction evidence="9">
        <text>sn-glycerol 3-phosphate + NADP(+) = dihydroxyacetone phosphate + NADPH + H(+)</text>
        <dbReference type="Rhea" id="RHEA:11096"/>
        <dbReference type="ChEBI" id="CHEBI:15378"/>
        <dbReference type="ChEBI" id="CHEBI:57597"/>
        <dbReference type="ChEBI" id="CHEBI:57642"/>
        <dbReference type="ChEBI" id="CHEBI:57783"/>
        <dbReference type="ChEBI" id="CHEBI:58349"/>
        <dbReference type="EC" id="1.1.1.94"/>
    </reaction>
    <physiologicalReaction direction="right-to-left" evidence="9">
        <dbReference type="Rhea" id="RHEA:11098"/>
    </physiologicalReaction>
</comment>
<dbReference type="GO" id="GO:0046168">
    <property type="term" value="P:glycerol-3-phosphate catabolic process"/>
    <property type="evidence" value="ECO:0007669"/>
    <property type="project" value="InterPro"/>
</dbReference>
<evidence type="ECO:0000256" key="2">
    <source>
        <dbReference type="ARBA" id="ARBA00022516"/>
    </source>
</evidence>
<dbReference type="FunFam" id="1.10.1040.10:FF:000001">
    <property type="entry name" value="Glycerol-3-phosphate dehydrogenase [NAD(P)+]"/>
    <property type="match status" value="1"/>
</dbReference>
<feature type="binding site" evidence="13">
    <location>
        <position position="281"/>
    </location>
    <ligand>
        <name>NADPH</name>
        <dbReference type="ChEBI" id="CHEBI:57783"/>
    </ligand>
</feature>
<dbReference type="Gene3D" id="1.10.1040.10">
    <property type="entry name" value="N-(1-d-carboxylethyl)-l-norvaline Dehydrogenase, domain 2"/>
    <property type="match status" value="1"/>
</dbReference>
<feature type="binding site" evidence="13">
    <location>
        <position position="191"/>
    </location>
    <ligand>
        <name>sn-glycerol 3-phosphate</name>
        <dbReference type="ChEBI" id="CHEBI:57597"/>
    </ligand>
</feature>
<evidence type="ECO:0000256" key="9">
    <source>
        <dbReference type="ARBA" id="ARBA00052716"/>
    </source>
</evidence>
<feature type="active site" description="Proton acceptor" evidence="13 14">
    <location>
        <position position="191"/>
    </location>
</feature>
<feature type="binding site" evidence="13">
    <location>
        <position position="106"/>
    </location>
    <ligand>
        <name>sn-glycerol 3-phosphate</name>
        <dbReference type="ChEBI" id="CHEBI:57597"/>
    </ligand>
</feature>
<dbReference type="Pfam" id="PF01210">
    <property type="entry name" value="NAD_Gly3P_dh_N"/>
    <property type="match status" value="1"/>
</dbReference>
<comment type="function">
    <text evidence="13">Catalyzes the reduction of the glycolytic intermediate dihydroxyacetone phosphate (DHAP) to sn-glycerol 3-phosphate (G3P), the key precursor for phospholipid synthesis.</text>
</comment>
<evidence type="ECO:0000256" key="17">
    <source>
        <dbReference type="RuleBase" id="RU000437"/>
    </source>
</evidence>
<evidence type="ECO:0000256" key="13">
    <source>
        <dbReference type="HAMAP-Rule" id="MF_00394"/>
    </source>
</evidence>
<dbReference type="SUPFAM" id="SSF48179">
    <property type="entry name" value="6-phosphogluconate dehydrogenase C-terminal domain-like"/>
    <property type="match status" value="1"/>
</dbReference>
<dbReference type="InterPro" id="IPR006168">
    <property type="entry name" value="G3P_DH_NAD-dep"/>
</dbReference>
<feature type="binding site" evidence="13">
    <location>
        <position position="140"/>
    </location>
    <ligand>
        <name>NADPH</name>
        <dbReference type="ChEBI" id="CHEBI:57783"/>
    </ligand>
</feature>
<evidence type="ECO:0000259" key="18">
    <source>
        <dbReference type="Pfam" id="PF01210"/>
    </source>
</evidence>
<dbReference type="EC" id="1.1.1.94" evidence="10 13"/>
<keyword evidence="4 13" id="KW-0560">Oxidoreductase</keyword>
<keyword evidence="6 13" id="KW-0443">Lipid metabolism</keyword>
<dbReference type="PANTHER" id="PTHR11728:SF1">
    <property type="entry name" value="GLYCEROL-3-PHOSPHATE DEHYDROGENASE [NAD(+)] 2, CHLOROPLASTIC"/>
    <property type="match status" value="1"/>
</dbReference>
<evidence type="ECO:0000256" key="5">
    <source>
        <dbReference type="ARBA" id="ARBA00023027"/>
    </source>
</evidence>
<keyword evidence="13" id="KW-0547">Nucleotide-binding</keyword>
<feature type="domain" description="Glycerol-3-phosphate dehydrogenase NAD-dependent N-terminal" evidence="18">
    <location>
        <begin position="2"/>
        <end position="160"/>
    </location>
</feature>
<feature type="binding site" evidence="13">
    <location>
        <position position="136"/>
    </location>
    <ligand>
        <name>sn-glycerol 3-phosphate</name>
        <dbReference type="ChEBI" id="CHEBI:57597"/>
    </ligand>
</feature>
<dbReference type="InterPro" id="IPR036291">
    <property type="entry name" value="NAD(P)-bd_dom_sf"/>
</dbReference>
<comment type="caution">
    <text evidence="20">The sequence shown here is derived from an EMBL/GenBank/DDBJ whole genome shotgun (WGS) entry which is preliminary data.</text>
</comment>
<dbReference type="EMBL" id="DRLI01000249">
    <property type="protein sequence ID" value="HHM02643.1"/>
    <property type="molecule type" value="Genomic_DNA"/>
</dbReference>
<comment type="caution">
    <text evidence="13">Lacks conserved residue(s) required for the propagation of feature annotation.</text>
</comment>
<feature type="binding site" evidence="15">
    <location>
        <position position="106"/>
    </location>
    <ligand>
        <name>substrate</name>
    </ligand>
</feature>
<dbReference type="NCBIfam" id="NF000941">
    <property type="entry name" value="PRK00094.1-3"/>
    <property type="match status" value="1"/>
</dbReference>
<protein>
    <recommendedName>
        <fullName evidence="11 13">Glycerol-3-phosphate dehydrogenase [NAD(P)+]</fullName>
        <ecNumber evidence="10 13">1.1.1.94</ecNumber>
    </recommendedName>
    <alternativeName>
        <fullName evidence="13">NAD(P)(+)-dependent glycerol-3-phosphate dehydrogenase</fullName>
    </alternativeName>
    <alternativeName>
        <fullName evidence="12 13">NAD(P)H-dependent dihydroxyacetone-phosphate reductase</fullName>
    </alternativeName>
</protein>
<dbReference type="GO" id="GO:0005975">
    <property type="term" value="P:carbohydrate metabolic process"/>
    <property type="evidence" value="ECO:0007669"/>
    <property type="project" value="InterPro"/>
</dbReference>
<dbReference type="PROSITE" id="PS00957">
    <property type="entry name" value="NAD_G3PDH"/>
    <property type="match status" value="1"/>
</dbReference>
<comment type="subcellular location">
    <subcellularLocation>
        <location evidence="13">Cytoplasm</location>
    </subcellularLocation>
</comment>
<feature type="binding site" evidence="13">
    <location>
        <position position="10"/>
    </location>
    <ligand>
        <name>NADPH</name>
        <dbReference type="ChEBI" id="CHEBI:57783"/>
    </ligand>
</feature>
<dbReference type="PANTHER" id="PTHR11728">
    <property type="entry name" value="GLYCEROL-3-PHOSPHATE DEHYDROGENASE"/>
    <property type="match status" value="1"/>
</dbReference>
<feature type="binding site" evidence="13">
    <location>
        <position position="256"/>
    </location>
    <ligand>
        <name>sn-glycerol 3-phosphate</name>
        <dbReference type="ChEBI" id="CHEBI:57597"/>
    </ligand>
</feature>
<evidence type="ECO:0000313" key="20">
    <source>
        <dbReference type="EMBL" id="HHM02643.1"/>
    </source>
</evidence>
<dbReference type="InterPro" id="IPR006109">
    <property type="entry name" value="G3P_DH_NAD-dep_C"/>
</dbReference>
<gene>
    <name evidence="13" type="primary">gpsA</name>
    <name evidence="20" type="ORF">ENJ15_06480</name>
</gene>
<dbReference type="SUPFAM" id="SSF51735">
    <property type="entry name" value="NAD(P)-binding Rossmann-fold domains"/>
    <property type="match status" value="1"/>
</dbReference>
<evidence type="ECO:0000256" key="1">
    <source>
        <dbReference type="ARBA" id="ARBA00011009"/>
    </source>
</evidence>
<evidence type="ECO:0000256" key="14">
    <source>
        <dbReference type="PIRSR" id="PIRSR000114-1"/>
    </source>
</evidence>
<dbReference type="GO" id="GO:0008654">
    <property type="term" value="P:phospholipid biosynthetic process"/>
    <property type="evidence" value="ECO:0007669"/>
    <property type="project" value="UniProtKB-KW"/>
</dbReference>
<keyword evidence="3 13" id="KW-0521">NADP</keyword>
<comment type="similarity">
    <text evidence="1 13 17">Belongs to the NAD-dependent glycerol-3-phosphate dehydrogenase family.</text>
</comment>
<dbReference type="GO" id="GO:0006650">
    <property type="term" value="P:glycerophospholipid metabolic process"/>
    <property type="evidence" value="ECO:0007669"/>
    <property type="project" value="UniProtKB-UniRule"/>
</dbReference>
<dbReference type="UniPathway" id="UPA00940"/>
<evidence type="ECO:0000256" key="3">
    <source>
        <dbReference type="ARBA" id="ARBA00022857"/>
    </source>
</evidence>
<feature type="binding site" evidence="13">
    <location>
        <position position="31"/>
    </location>
    <ligand>
        <name>NADPH</name>
        <dbReference type="ChEBI" id="CHEBI:57783"/>
    </ligand>
</feature>
<evidence type="ECO:0000256" key="4">
    <source>
        <dbReference type="ARBA" id="ARBA00023002"/>
    </source>
</evidence>
<dbReference type="GO" id="GO:0005829">
    <property type="term" value="C:cytosol"/>
    <property type="evidence" value="ECO:0007669"/>
    <property type="project" value="TreeGrafter"/>
</dbReference>
<dbReference type="Proteomes" id="UP000885771">
    <property type="component" value="Unassembled WGS sequence"/>
</dbReference>
<name>A0A7V5RQ06_CALAY</name>
<keyword evidence="2 13" id="KW-0444">Lipid biosynthesis</keyword>
<dbReference type="PRINTS" id="PR00077">
    <property type="entry name" value="GPDHDRGNASE"/>
</dbReference>
<evidence type="ECO:0000256" key="16">
    <source>
        <dbReference type="PIRSR" id="PIRSR000114-3"/>
    </source>
</evidence>
<dbReference type="NCBIfam" id="NF000942">
    <property type="entry name" value="PRK00094.1-4"/>
    <property type="match status" value="1"/>
</dbReference>
<feature type="binding site" evidence="13">
    <location>
        <position position="106"/>
    </location>
    <ligand>
        <name>NADPH</name>
        <dbReference type="ChEBI" id="CHEBI:57783"/>
    </ligand>
</feature>
<dbReference type="Pfam" id="PF07479">
    <property type="entry name" value="NAD_Gly3P_dh_C"/>
    <property type="match status" value="1"/>
</dbReference>
<dbReference type="GO" id="GO:0047952">
    <property type="term" value="F:glycerol-3-phosphate dehydrogenase [NAD(P)+] activity"/>
    <property type="evidence" value="ECO:0007669"/>
    <property type="project" value="UniProtKB-UniRule"/>
</dbReference>
<feature type="binding site" evidence="13">
    <location>
        <position position="244"/>
    </location>
    <ligand>
        <name>sn-glycerol 3-phosphate</name>
        <dbReference type="ChEBI" id="CHEBI:57597"/>
    </ligand>
</feature>
<feature type="binding site" evidence="13">
    <location>
        <position position="255"/>
    </location>
    <ligand>
        <name>sn-glycerol 3-phosphate</name>
        <dbReference type="ChEBI" id="CHEBI:57597"/>
    </ligand>
</feature>
<evidence type="ECO:0000256" key="12">
    <source>
        <dbReference type="ARBA" id="ARBA00080511"/>
    </source>
</evidence>
<dbReference type="InterPro" id="IPR008927">
    <property type="entry name" value="6-PGluconate_DH-like_C_sf"/>
</dbReference>
<feature type="binding site" evidence="16">
    <location>
        <position position="140"/>
    </location>
    <ligand>
        <name>NAD(+)</name>
        <dbReference type="ChEBI" id="CHEBI:57540"/>
    </ligand>
</feature>
<dbReference type="InterPro" id="IPR011128">
    <property type="entry name" value="G3P_DH_NAD-dep_N"/>
</dbReference>
<feature type="binding site" evidence="13">
    <location>
        <position position="48"/>
    </location>
    <ligand>
        <name>NADPH</name>
        <dbReference type="ChEBI" id="CHEBI:57783"/>
    </ligand>
</feature>
<evidence type="ECO:0000256" key="6">
    <source>
        <dbReference type="ARBA" id="ARBA00023098"/>
    </source>
</evidence>
<evidence type="ECO:0000256" key="10">
    <source>
        <dbReference type="ARBA" id="ARBA00066687"/>
    </source>
</evidence>
<dbReference type="GO" id="GO:0046167">
    <property type="term" value="P:glycerol-3-phosphate biosynthetic process"/>
    <property type="evidence" value="ECO:0007669"/>
    <property type="project" value="UniProtKB-UniRule"/>
</dbReference>
<feature type="binding site" evidence="16">
    <location>
        <begin position="7"/>
        <end position="12"/>
    </location>
    <ligand>
        <name>NAD(+)</name>
        <dbReference type="ChEBI" id="CHEBI:57540"/>
    </ligand>
</feature>
<dbReference type="HAMAP" id="MF_00394">
    <property type="entry name" value="NAD_Glyc3P_dehydrog"/>
    <property type="match status" value="1"/>
</dbReference>
<evidence type="ECO:0000256" key="7">
    <source>
        <dbReference type="ARBA" id="ARBA00023209"/>
    </source>
</evidence>
<feature type="binding site" evidence="15">
    <location>
        <begin position="255"/>
        <end position="256"/>
    </location>
    <ligand>
        <name>substrate</name>
    </ligand>
</feature>
<dbReference type="InterPro" id="IPR013328">
    <property type="entry name" value="6PGD_dom2"/>
</dbReference>
<dbReference type="Gene3D" id="3.40.50.720">
    <property type="entry name" value="NAD(P)-binding Rossmann-like Domain"/>
    <property type="match status" value="1"/>
</dbReference>
<keyword evidence="7 13" id="KW-0594">Phospholipid biosynthesis</keyword>
<feature type="binding site" evidence="13">
    <location>
        <position position="279"/>
    </location>
    <ligand>
        <name>NADPH</name>
        <dbReference type="ChEBI" id="CHEBI:57783"/>
    </ligand>
</feature>
<feature type="binding site" evidence="16">
    <location>
        <position position="255"/>
    </location>
    <ligand>
        <name>NAD(+)</name>
        <dbReference type="ChEBI" id="CHEBI:57540"/>
    </ligand>
</feature>
<evidence type="ECO:0000259" key="19">
    <source>
        <dbReference type="Pfam" id="PF07479"/>
    </source>
</evidence>
<evidence type="ECO:0000256" key="15">
    <source>
        <dbReference type="PIRSR" id="PIRSR000114-2"/>
    </source>
</evidence>
<comment type="catalytic activity">
    <reaction evidence="13">
        <text>sn-glycerol 3-phosphate + NAD(+) = dihydroxyacetone phosphate + NADH + H(+)</text>
        <dbReference type="Rhea" id="RHEA:11092"/>
        <dbReference type="ChEBI" id="CHEBI:15378"/>
        <dbReference type="ChEBI" id="CHEBI:57540"/>
        <dbReference type="ChEBI" id="CHEBI:57597"/>
        <dbReference type="ChEBI" id="CHEBI:57642"/>
        <dbReference type="ChEBI" id="CHEBI:57945"/>
        <dbReference type="EC" id="1.1.1.94"/>
    </reaction>
</comment>
<accession>A0A7V5RQ06</accession>
<feature type="binding site" evidence="13">
    <location>
        <position position="255"/>
    </location>
    <ligand>
        <name>NADPH</name>
        <dbReference type="ChEBI" id="CHEBI:57783"/>
    </ligand>
</feature>
<feature type="binding site" evidence="13">
    <location>
        <position position="11"/>
    </location>
    <ligand>
        <name>NADPH</name>
        <dbReference type="ChEBI" id="CHEBI:57783"/>
    </ligand>
</feature>
<evidence type="ECO:0000256" key="11">
    <source>
        <dbReference type="ARBA" id="ARBA00069372"/>
    </source>
</evidence>
<dbReference type="AlphaFoldDB" id="A0A7V5RQ06"/>
<reference evidence="20" key="1">
    <citation type="journal article" date="2020" name="mSystems">
        <title>Genome- and Community-Level Interaction Insights into Carbon Utilization and Element Cycling Functions of Hydrothermarchaeota in Hydrothermal Sediment.</title>
        <authorList>
            <person name="Zhou Z."/>
            <person name="Liu Y."/>
            <person name="Xu W."/>
            <person name="Pan J."/>
            <person name="Luo Z.H."/>
            <person name="Li M."/>
        </authorList>
    </citation>
    <scope>NUCLEOTIDE SEQUENCE [LARGE SCALE GENOMIC DNA]</scope>
    <source>
        <strain evidence="20">HyVt-460</strain>
    </source>
</reference>
<feature type="domain" description="Glycerol-3-phosphate dehydrogenase NAD-dependent C-terminal" evidence="19">
    <location>
        <begin position="180"/>
        <end position="320"/>
    </location>
</feature>
<dbReference type="GO" id="GO:0051287">
    <property type="term" value="F:NAD binding"/>
    <property type="evidence" value="ECO:0007669"/>
    <property type="project" value="InterPro"/>
</dbReference>
<feature type="binding site" evidence="13">
    <location>
        <position position="254"/>
    </location>
    <ligand>
        <name>sn-glycerol 3-phosphate</name>
        <dbReference type="ChEBI" id="CHEBI:57597"/>
    </ligand>
</feature>
<keyword evidence="8 13" id="KW-1208">Phospholipid metabolism</keyword>